<dbReference type="CDD" id="cd00038">
    <property type="entry name" value="CAP_ED"/>
    <property type="match status" value="1"/>
</dbReference>
<dbReference type="RefSeq" id="WP_143016882.1">
    <property type="nucleotide sequence ID" value="NZ_FNAN01000011.1"/>
</dbReference>
<keyword evidence="1" id="KW-0808">Transferase</keyword>
<reference evidence="2" key="1">
    <citation type="submission" date="2016-10" db="EMBL/GenBank/DDBJ databases">
        <authorList>
            <person name="Varghese N."/>
            <person name="Submissions S."/>
        </authorList>
    </citation>
    <scope>NUCLEOTIDE SEQUENCE [LARGE SCALE GENOMIC DNA]</scope>
    <source>
        <strain evidence="2">DSM 25329</strain>
    </source>
</reference>
<dbReference type="SUPFAM" id="SSF51206">
    <property type="entry name" value="cAMP-binding domain-like"/>
    <property type="match status" value="1"/>
</dbReference>
<dbReference type="Proteomes" id="UP000198748">
    <property type="component" value="Unassembled WGS sequence"/>
</dbReference>
<dbReference type="Gene3D" id="2.60.120.10">
    <property type="entry name" value="Jelly Rolls"/>
    <property type="match status" value="1"/>
</dbReference>
<dbReference type="InterPro" id="IPR000595">
    <property type="entry name" value="cNMP-bd_dom"/>
</dbReference>
<protein>
    <submittedName>
        <fullName evidence="1">cAMP-binding domain of CRP or a regulatory subunit of cAMP-dependent protein kinases</fullName>
    </submittedName>
</protein>
<evidence type="ECO:0000313" key="2">
    <source>
        <dbReference type="Proteomes" id="UP000198748"/>
    </source>
</evidence>
<keyword evidence="1" id="KW-0418">Kinase</keyword>
<keyword evidence="2" id="KW-1185">Reference proteome</keyword>
<dbReference type="InterPro" id="IPR014710">
    <property type="entry name" value="RmlC-like_jellyroll"/>
</dbReference>
<gene>
    <name evidence="1" type="ORF">SAMN04487996_111287</name>
</gene>
<dbReference type="InterPro" id="IPR018490">
    <property type="entry name" value="cNMP-bd_dom_sf"/>
</dbReference>
<dbReference type="STRING" id="659014.SAMN04487996_111287"/>
<dbReference type="EMBL" id="FNAN01000011">
    <property type="protein sequence ID" value="SDF61709.1"/>
    <property type="molecule type" value="Genomic_DNA"/>
</dbReference>
<proteinExistence type="predicted"/>
<dbReference type="OrthoDB" id="947112at2"/>
<accession>A0A1G7MKM8</accession>
<name>A0A1G7MKM8_9BACT</name>
<dbReference type="GO" id="GO:0016301">
    <property type="term" value="F:kinase activity"/>
    <property type="evidence" value="ECO:0007669"/>
    <property type="project" value="UniProtKB-KW"/>
</dbReference>
<evidence type="ECO:0000313" key="1">
    <source>
        <dbReference type="EMBL" id="SDF61709.1"/>
    </source>
</evidence>
<sequence length="187" mass="21200">MAMPQMIDYLSSHYALSEEFRASLKSAHFQKTYPKGHIIYPGKSFYSIYFINKGLAKGAYESQDGKEHITRLWQQGQAMLLGPRNPAPRYGQDQIVLLEDCVISGIQPAAMMSIYQTFPEAAKLASKILLEDIRLAAIKSMLCALPALEAYTRFTTLFPAERFLLRDIAAYLEITPSTLSEIRRKRN</sequence>
<dbReference type="AlphaFoldDB" id="A0A1G7MKM8"/>
<organism evidence="1 2">
    <name type="scientific">Dyadobacter soli</name>
    <dbReference type="NCBI Taxonomy" id="659014"/>
    <lineage>
        <taxon>Bacteria</taxon>
        <taxon>Pseudomonadati</taxon>
        <taxon>Bacteroidota</taxon>
        <taxon>Cytophagia</taxon>
        <taxon>Cytophagales</taxon>
        <taxon>Spirosomataceae</taxon>
        <taxon>Dyadobacter</taxon>
    </lineage>
</organism>